<keyword evidence="2" id="KW-1185">Reference proteome</keyword>
<accession>A0ACB7WPV1</accession>
<evidence type="ECO:0000313" key="2">
    <source>
        <dbReference type="Proteomes" id="UP000827976"/>
    </source>
</evidence>
<sequence length="100" mass="11466">MHNVFDSFQLLSVIFIFTTGLSPCIVTLAGLPSCHLINALPSSTQQKRLLISFMCILKLYALIKVIRACCCHRFPYPYHSTGIERQRKIDVNIFIQESYK</sequence>
<dbReference type="EMBL" id="CM037012">
    <property type="protein sequence ID" value="KAH7690155.1"/>
    <property type="molecule type" value="Genomic_DNA"/>
</dbReference>
<organism evidence="1 2">
    <name type="scientific">Dioscorea alata</name>
    <name type="common">Purple yam</name>
    <dbReference type="NCBI Taxonomy" id="55571"/>
    <lineage>
        <taxon>Eukaryota</taxon>
        <taxon>Viridiplantae</taxon>
        <taxon>Streptophyta</taxon>
        <taxon>Embryophyta</taxon>
        <taxon>Tracheophyta</taxon>
        <taxon>Spermatophyta</taxon>
        <taxon>Magnoliopsida</taxon>
        <taxon>Liliopsida</taxon>
        <taxon>Dioscoreales</taxon>
        <taxon>Dioscoreaceae</taxon>
        <taxon>Dioscorea</taxon>
    </lineage>
</organism>
<evidence type="ECO:0000313" key="1">
    <source>
        <dbReference type="EMBL" id="KAH7690155.1"/>
    </source>
</evidence>
<name>A0ACB7WPV1_DIOAL</name>
<proteinExistence type="predicted"/>
<protein>
    <submittedName>
        <fullName evidence="1">Uncharacterized protein</fullName>
    </submittedName>
</protein>
<gene>
    <name evidence="1" type="ORF">IHE45_02G026500</name>
</gene>
<comment type="caution">
    <text evidence="1">The sequence shown here is derived from an EMBL/GenBank/DDBJ whole genome shotgun (WGS) entry which is preliminary data.</text>
</comment>
<reference evidence="2" key="1">
    <citation type="journal article" date="2022" name="Nat. Commun.">
        <title>Chromosome evolution and the genetic basis of agronomically important traits in greater yam.</title>
        <authorList>
            <person name="Bredeson J.V."/>
            <person name="Lyons J.B."/>
            <person name="Oniyinde I.O."/>
            <person name="Okereke N.R."/>
            <person name="Kolade O."/>
            <person name="Nnabue I."/>
            <person name="Nwadili C.O."/>
            <person name="Hribova E."/>
            <person name="Parker M."/>
            <person name="Nwogha J."/>
            <person name="Shu S."/>
            <person name="Carlson J."/>
            <person name="Kariba R."/>
            <person name="Muthemba S."/>
            <person name="Knop K."/>
            <person name="Barton G.J."/>
            <person name="Sherwood A.V."/>
            <person name="Lopez-Montes A."/>
            <person name="Asiedu R."/>
            <person name="Jamnadass R."/>
            <person name="Muchugi A."/>
            <person name="Goodstein D."/>
            <person name="Egesi C.N."/>
            <person name="Featherston J."/>
            <person name="Asfaw A."/>
            <person name="Simpson G.G."/>
            <person name="Dolezel J."/>
            <person name="Hendre P.S."/>
            <person name="Van Deynze A."/>
            <person name="Kumar P.L."/>
            <person name="Obidiegwu J.E."/>
            <person name="Bhattacharjee R."/>
            <person name="Rokhsar D.S."/>
        </authorList>
    </citation>
    <scope>NUCLEOTIDE SEQUENCE [LARGE SCALE GENOMIC DNA]</scope>
    <source>
        <strain evidence="2">cv. TDa95/00328</strain>
    </source>
</reference>
<dbReference type="Proteomes" id="UP000827976">
    <property type="component" value="Chromosome 2"/>
</dbReference>